<organism evidence="2 3">
    <name type="scientific">Stentor coeruleus</name>
    <dbReference type="NCBI Taxonomy" id="5963"/>
    <lineage>
        <taxon>Eukaryota</taxon>
        <taxon>Sar</taxon>
        <taxon>Alveolata</taxon>
        <taxon>Ciliophora</taxon>
        <taxon>Postciliodesmatophora</taxon>
        <taxon>Heterotrichea</taxon>
        <taxon>Heterotrichida</taxon>
        <taxon>Stentoridae</taxon>
        <taxon>Stentor</taxon>
    </lineage>
</organism>
<evidence type="ECO:0000313" key="2">
    <source>
        <dbReference type="EMBL" id="OMJ68527.1"/>
    </source>
</evidence>
<sequence>MVRLRPDPRGQNITELYKWQATLGPFRRMGFYYSYYKFYDWALKWPAIAALGVSVMIGIPLTAYKAYASYNDVSADVPMMFKTIERLYEHSQWANDTRKTRGEWDNNFACWRDNPDCGKDYKQRYFS</sequence>
<evidence type="ECO:0000313" key="3">
    <source>
        <dbReference type="Proteomes" id="UP000187209"/>
    </source>
</evidence>
<feature type="transmembrane region" description="Helical" evidence="1">
    <location>
        <begin position="45"/>
        <end position="64"/>
    </location>
</feature>
<protein>
    <submittedName>
        <fullName evidence="2">Uncharacterized protein</fullName>
    </submittedName>
</protein>
<comment type="caution">
    <text evidence="2">The sequence shown here is derived from an EMBL/GenBank/DDBJ whole genome shotgun (WGS) entry which is preliminary data.</text>
</comment>
<keyword evidence="1" id="KW-1133">Transmembrane helix</keyword>
<name>A0A1R2AVJ8_9CILI</name>
<dbReference type="AlphaFoldDB" id="A0A1R2AVJ8"/>
<proteinExistence type="predicted"/>
<dbReference type="EMBL" id="MPUH01001317">
    <property type="protein sequence ID" value="OMJ68527.1"/>
    <property type="molecule type" value="Genomic_DNA"/>
</dbReference>
<keyword evidence="3" id="KW-1185">Reference proteome</keyword>
<reference evidence="2 3" key="1">
    <citation type="submission" date="2016-11" db="EMBL/GenBank/DDBJ databases">
        <title>The macronuclear genome of Stentor coeruleus: a giant cell with tiny introns.</title>
        <authorList>
            <person name="Slabodnick M."/>
            <person name="Ruby J.G."/>
            <person name="Reiff S.B."/>
            <person name="Swart E.C."/>
            <person name="Gosai S."/>
            <person name="Prabakaran S."/>
            <person name="Witkowska E."/>
            <person name="Larue G.E."/>
            <person name="Fisher S."/>
            <person name="Freeman R.M."/>
            <person name="Gunawardena J."/>
            <person name="Chu W."/>
            <person name="Stover N.A."/>
            <person name="Gregory B.D."/>
            <person name="Nowacki M."/>
            <person name="Derisi J."/>
            <person name="Roy S.W."/>
            <person name="Marshall W.F."/>
            <person name="Sood P."/>
        </authorList>
    </citation>
    <scope>NUCLEOTIDE SEQUENCE [LARGE SCALE GENOMIC DNA]</scope>
    <source>
        <strain evidence="2">WM001</strain>
    </source>
</reference>
<gene>
    <name evidence="2" type="ORF">SteCoe_33992</name>
</gene>
<dbReference type="Proteomes" id="UP000187209">
    <property type="component" value="Unassembled WGS sequence"/>
</dbReference>
<keyword evidence="1" id="KW-0812">Transmembrane</keyword>
<evidence type="ECO:0000256" key="1">
    <source>
        <dbReference type="SAM" id="Phobius"/>
    </source>
</evidence>
<accession>A0A1R2AVJ8</accession>
<keyword evidence="1" id="KW-0472">Membrane</keyword>
<dbReference type="OrthoDB" id="308552at2759"/>